<evidence type="ECO:0000256" key="11">
    <source>
        <dbReference type="ARBA" id="ARBA00024225"/>
    </source>
</evidence>
<reference evidence="14" key="1">
    <citation type="submission" date="2020-04" db="EMBL/GenBank/DDBJ databases">
        <authorList>
            <person name="Neveu A P."/>
        </authorList>
    </citation>
    <scope>NUCLEOTIDE SEQUENCE</scope>
    <source>
        <tissue evidence="14">Whole embryo</tissue>
    </source>
</reference>
<dbReference type="GO" id="GO:0046872">
    <property type="term" value="F:metal ion binding"/>
    <property type="evidence" value="ECO:0007669"/>
    <property type="project" value="UniProtKB-KW"/>
</dbReference>
<name>A0A6F9DB20_9ASCI</name>
<feature type="transmembrane region" description="Helical" evidence="12">
    <location>
        <begin position="106"/>
        <end position="125"/>
    </location>
</feature>
<evidence type="ECO:0000256" key="6">
    <source>
        <dbReference type="ARBA" id="ARBA00022723"/>
    </source>
</evidence>
<dbReference type="PANTHER" id="PTHR15422">
    <property type="entry name" value="OS05G0565100 PROTEIN"/>
    <property type="match status" value="1"/>
</dbReference>
<keyword evidence="3" id="KW-0813">Transport</keyword>
<keyword evidence="10 12" id="KW-0472">Membrane</keyword>
<evidence type="ECO:0000313" key="14">
    <source>
        <dbReference type="EMBL" id="CAB3235057.1"/>
    </source>
</evidence>
<evidence type="ECO:0000256" key="5">
    <source>
        <dbReference type="ARBA" id="ARBA00022692"/>
    </source>
</evidence>
<dbReference type="PANTHER" id="PTHR15422:SF45">
    <property type="entry name" value="CYTOCHROME B561 DOMAIN-CONTAINING PROTEIN"/>
    <property type="match status" value="1"/>
</dbReference>
<gene>
    <name evidence="14" type="primary">Cyb561d2</name>
</gene>
<dbReference type="Pfam" id="PF03188">
    <property type="entry name" value="Cytochrom_B561"/>
    <property type="match status" value="1"/>
</dbReference>
<keyword evidence="6" id="KW-0479">Metal-binding</keyword>
<dbReference type="CDD" id="cd08761">
    <property type="entry name" value="Cyt_b561_CYB561D2_like"/>
    <property type="match status" value="1"/>
</dbReference>
<feature type="transmembrane region" description="Helical" evidence="12">
    <location>
        <begin position="137"/>
        <end position="162"/>
    </location>
</feature>
<protein>
    <recommendedName>
        <fullName evidence="11">ascorbate ferrireductase (transmembrane)</fullName>
        <ecNumber evidence="11">7.2.1.3</ecNumber>
    </recommendedName>
</protein>
<sequence length="245" mass="27300">MVASDHEKTEKLLDSRENLMRNSPSKSEKVLAGLRTICGMVAHLAAVAFTGYIIYVSSPGSSLFSWHPTLMSLAFSFLMVEAILVFSPDSSLIAKASRKTKVRIHWLLQISAIACGSLGFTAIVINKIQSGKEHFKSWHGTFGLITMIYSIVQASFGVLLLYPQVAKRWNWKLIQLKVYHATFGLLGFTLACITIVLSLYSNFVVANIKDLAWGFCFFCPMWCGFIVMNQVTNTYLPITRRSAAL</sequence>
<dbReference type="InterPro" id="IPR045150">
    <property type="entry name" value="CYB561D1/2"/>
</dbReference>
<evidence type="ECO:0000256" key="3">
    <source>
        <dbReference type="ARBA" id="ARBA00022448"/>
    </source>
</evidence>
<keyword evidence="9" id="KW-0408">Iron</keyword>
<evidence type="ECO:0000259" key="13">
    <source>
        <dbReference type="PROSITE" id="PS50939"/>
    </source>
</evidence>
<evidence type="ECO:0000256" key="4">
    <source>
        <dbReference type="ARBA" id="ARBA00022617"/>
    </source>
</evidence>
<evidence type="ECO:0000256" key="2">
    <source>
        <dbReference type="ARBA" id="ARBA00004141"/>
    </source>
</evidence>
<proteinExistence type="evidence at transcript level"/>
<dbReference type="EC" id="7.2.1.3" evidence="11"/>
<dbReference type="PROSITE" id="PS50939">
    <property type="entry name" value="CYTOCHROME_B561"/>
    <property type="match status" value="1"/>
</dbReference>
<dbReference type="Gene3D" id="1.20.120.1770">
    <property type="match status" value="1"/>
</dbReference>
<comment type="cofactor">
    <cofactor evidence="1">
        <name>heme b</name>
        <dbReference type="ChEBI" id="CHEBI:60344"/>
    </cofactor>
</comment>
<feature type="transmembrane region" description="Helical" evidence="12">
    <location>
        <begin position="211"/>
        <end position="231"/>
    </location>
</feature>
<organism evidence="14">
    <name type="scientific">Phallusia mammillata</name>
    <dbReference type="NCBI Taxonomy" id="59560"/>
    <lineage>
        <taxon>Eukaryota</taxon>
        <taxon>Metazoa</taxon>
        <taxon>Chordata</taxon>
        <taxon>Tunicata</taxon>
        <taxon>Ascidiacea</taxon>
        <taxon>Phlebobranchia</taxon>
        <taxon>Ascidiidae</taxon>
        <taxon>Phallusia</taxon>
    </lineage>
</organism>
<evidence type="ECO:0000256" key="8">
    <source>
        <dbReference type="ARBA" id="ARBA00022989"/>
    </source>
</evidence>
<evidence type="ECO:0000256" key="9">
    <source>
        <dbReference type="ARBA" id="ARBA00023004"/>
    </source>
</evidence>
<comment type="subcellular location">
    <subcellularLocation>
        <location evidence="2">Membrane</location>
        <topology evidence="2">Multi-pass membrane protein</topology>
    </subcellularLocation>
</comment>
<keyword evidence="4" id="KW-0349">Heme</keyword>
<accession>A0A6F9DB20</accession>
<keyword evidence="5 12" id="KW-0812">Transmembrane</keyword>
<dbReference type="EMBL" id="LR784271">
    <property type="protein sequence ID" value="CAB3235057.1"/>
    <property type="molecule type" value="mRNA"/>
</dbReference>
<dbReference type="AlphaFoldDB" id="A0A6F9DB20"/>
<dbReference type="InterPro" id="IPR006593">
    <property type="entry name" value="Cyt_b561/ferric_Rdtase_TM"/>
</dbReference>
<evidence type="ECO:0000256" key="12">
    <source>
        <dbReference type="SAM" id="Phobius"/>
    </source>
</evidence>
<keyword evidence="8 12" id="KW-1133">Transmembrane helix</keyword>
<evidence type="ECO:0000256" key="10">
    <source>
        <dbReference type="ARBA" id="ARBA00023136"/>
    </source>
</evidence>
<feature type="transmembrane region" description="Helical" evidence="12">
    <location>
        <begin position="183"/>
        <end position="205"/>
    </location>
</feature>
<dbReference type="GO" id="GO:0140571">
    <property type="term" value="F:transmembrane ascorbate ferrireductase activity"/>
    <property type="evidence" value="ECO:0007669"/>
    <property type="project" value="UniProtKB-EC"/>
</dbReference>
<feature type="domain" description="Cytochrome b561" evidence="13">
    <location>
        <begin position="30"/>
        <end position="238"/>
    </location>
</feature>
<evidence type="ECO:0000256" key="7">
    <source>
        <dbReference type="ARBA" id="ARBA00022982"/>
    </source>
</evidence>
<keyword evidence="7" id="KW-0249">Electron transport</keyword>
<evidence type="ECO:0000256" key="1">
    <source>
        <dbReference type="ARBA" id="ARBA00001970"/>
    </source>
</evidence>
<feature type="transmembrane region" description="Helical" evidence="12">
    <location>
        <begin position="66"/>
        <end position="86"/>
    </location>
</feature>
<dbReference type="SMART" id="SM00665">
    <property type="entry name" value="B561"/>
    <property type="match status" value="1"/>
</dbReference>
<feature type="transmembrane region" description="Helical" evidence="12">
    <location>
        <begin position="30"/>
        <end position="54"/>
    </location>
</feature>
<dbReference type="GO" id="GO:0140575">
    <property type="term" value="F:transmembrane monodehydroascorbate reductase activity"/>
    <property type="evidence" value="ECO:0007669"/>
    <property type="project" value="InterPro"/>
</dbReference>
<dbReference type="GO" id="GO:0016020">
    <property type="term" value="C:membrane"/>
    <property type="evidence" value="ECO:0007669"/>
    <property type="project" value="UniProtKB-SubCell"/>
</dbReference>